<evidence type="ECO:0000256" key="2">
    <source>
        <dbReference type="ARBA" id="ARBA00022525"/>
    </source>
</evidence>
<dbReference type="InterPro" id="IPR018486">
    <property type="entry name" value="Hemopexin_CS"/>
</dbReference>
<dbReference type="CDD" id="cd00094">
    <property type="entry name" value="HX"/>
    <property type="match status" value="1"/>
</dbReference>
<dbReference type="InterPro" id="IPR020436">
    <property type="entry name" value="SMB_chordata"/>
</dbReference>
<dbReference type="InterPro" id="IPR000585">
    <property type="entry name" value="Hemopexin-like_dom"/>
</dbReference>
<feature type="region of interest" description="Disordered" evidence="8">
    <location>
        <begin position="114"/>
        <end position="484"/>
    </location>
</feature>
<dbReference type="PROSITE" id="PS51642">
    <property type="entry name" value="HEMOPEXIN_2"/>
    <property type="match status" value="1"/>
</dbReference>
<dbReference type="GO" id="GO:0006955">
    <property type="term" value="P:immune response"/>
    <property type="evidence" value="ECO:0007669"/>
    <property type="project" value="InterPro"/>
</dbReference>
<evidence type="ECO:0000256" key="5">
    <source>
        <dbReference type="ARBA" id="ARBA00023157"/>
    </source>
</evidence>
<evidence type="ECO:0000256" key="1">
    <source>
        <dbReference type="ARBA" id="ARBA00004613"/>
    </source>
</evidence>
<evidence type="ECO:0000313" key="11">
    <source>
        <dbReference type="Ensembl" id="ENSCCRP00010045328.1"/>
    </source>
</evidence>
<dbReference type="InterPro" id="IPR051298">
    <property type="entry name" value="Heme_transport/Cell_adhesion"/>
</dbReference>
<evidence type="ECO:0000256" key="4">
    <source>
        <dbReference type="ARBA" id="ARBA00022737"/>
    </source>
</evidence>
<feature type="domain" description="SMB" evidence="10">
    <location>
        <begin position="60"/>
        <end position="103"/>
    </location>
</feature>
<feature type="compositionally biased region" description="Polar residues" evidence="8">
    <location>
        <begin position="328"/>
        <end position="344"/>
    </location>
</feature>
<evidence type="ECO:0000259" key="10">
    <source>
        <dbReference type="PROSITE" id="PS50958"/>
    </source>
</evidence>
<comment type="subcellular location">
    <subcellularLocation>
        <location evidence="1">Secreted</location>
    </subcellularLocation>
</comment>
<evidence type="ECO:0000313" key="12">
    <source>
        <dbReference type="Proteomes" id="UP000694427"/>
    </source>
</evidence>
<feature type="domain" description="SMB" evidence="10">
    <location>
        <begin position="20"/>
        <end position="59"/>
    </location>
</feature>
<dbReference type="InterPro" id="IPR018487">
    <property type="entry name" value="Hemopexin-like_repeat"/>
</dbReference>
<dbReference type="PRINTS" id="PR00022">
    <property type="entry name" value="SOMATOMEDINB"/>
</dbReference>
<dbReference type="SUPFAM" id="SSF50923">
    <property type="entry name" value="Hemopexin-like domain"/>
    <property type="match status" value="1"/>
</dbReference>
<reference evidence="11" key="2">
    <citation type="submission" date="2025-09" db="UniProtKB">
        <authorList>
            <consortium name="Ensembl"/>
        </authorList>
    </citation>
    <scope>IDENTIFICATION</scope>
</reference>
<feature type="compositionally biased region" description="Low complexity" evidence="8">
    <location>
        <begin position="419"/>
        <end position="434"/>
    </location>
</feature>
<protein>
    <submittedName>
        <fullName evidence="11">Proteoglycan 4b</fullName>
    </submittedName>
</protein>
<keyword evidence="5" id="KW-1015">Disulfide bond</keyword>
<keyword evidence="3 9" id="KW-0732">Signal</keyword>
<evidence type="ECO:0000256" key="8">
    <source>
        <dbReference type="SAM" id="MobiDB-lite"/>
    </source>
</evidence>
<dbReference type="PANTHER" id="PTHR22917:SF1">
    <property type="entry name" value="PROTEOGLYCAN 4"/>
    <property type="match status" value="1"/>
</dbReference>
<reference evidence="11" key="1">
    <citation type="submission" date="2025-08" db="UniProtKB">
        <authorList>
            <consortium name="Ensembl"/>
        </authorList>
    </citation>
    <scope>IDENTIFICATION</scope>
</reference>
<evidence type="ECO:0000256" key="9">
    <source>
        <dbReference type="SAM" id="SignalP"/>
    </source>
</evidence>
<dbReference type="Gene3D" id="2.110.10.10">
    <property type="entry name" value="Hemopexin-like domain"/>
    <property type="match status" value="1"/>
</dbReference>
<dbReference type="InterPro" id="IPR036375">
    <property type="entry name" value="Hemopexin-like_dom_sf"/>
</dbReference>
<keyword evidence="12" id="KW-1185">Reference proteome</keyword>
<feature type="repeat" description="Hemopexin" evidence="7">
    <location>
        <begin position="539"/>
        <end position="586"/>
    </location>
</feature>
<sequence length="725" mass="76919">MATYLSLLLLFAYASTGSSDPSSCRGRCGEGYYRGSLCQCDYECLSLNECCSDFTQLCTTKDSCKGRCGEPFHRGNPCHCDIDCVSFNQCCPDYENMCLVEETSNEEMTIDEGIGEQLTTPKDESKSTPSEDLDASSMLPTDENPTEGPSSAAPTEGPSSAAPTEGPSSTEPTEGPSSAAPTEGPSSTEPTEGPSSAAPTEGPSSPEPIEVPSSTEPTEGPSSAAPTESPSSAAPTEGPSSPEPTEGPSSAAPTEGPSSTEPTEGPSSAAPTEGPSSPEPIEGPSSAAPTEGPSSTEPTEGPSSAAPTEGPSSTEPTEVPSSAEPTEVPSSAEPTEGPSSTAPTETPLIAEPTEGPSSAEPTEVSSSAEPTEVSSGAEPTEGPPSTASAVPTEYSVSEMTTTAQSEDQKELSSLKDPRVTPVPKKTPSTTAPVKPTKKTIKPSTDKNDKTEPKEPLKDPSGIVPIKPVEKPLKPSSDKNGKDYQADDYDTNLCSGRPVSGLTTLRNGTIVVFRGHYFWTLDKQRNPDPPQLITKVWGIPSPIDSVYTRCNCQGKTYFFKGRNYWRFENGMMDPGFPKSISQGFGQIGHITAALSIPEYRSRKESVIFFRRGGMAQKYTYQNTPSCGKEPKYPAFTVRMRARRHADAALGQVISISKTWRGFPTIVTSAVSVPSRVKEGYKYYVFSHSKYYSMKMEREKPVIIKPATGPKENSATSFFKCPETQKN</sequence>
<dbReference type="Gene3D" id="4.10.410.20">
    <property type="match status" value="2"/>
</dbReference>
<keyword evidence="4" id="KW-0677">Repeat</keyword>
<feature type="region of interest" description="Disordered" evidence="8">
    <location>
        <begin position="705"/>
        <end position="725"/>
    </location>
</feature>
<dbReference type="GO" id="GO:0005615">
    <property type="term" value="C:extracellular space"/>
    <property type="evidence" value="ECO:0007669"/>
    <property type="project" value="TreeGrafter"/>
</dbReference>
<dbReference type="PROSITE" id="PS50958">
    <property type="entry name" value="SMB_2"/>
    <property type="match status" value="2"/>
</dbReference>
<feature type="chain" id="PRO_5034918473" evidence="9">
    <location>
        <begin position="20"/>
        <end position="725"/>
    </location>
</feature>
<keyword evidence="6" id="KW-0325">Glycoprotein</keyword>
<name>A0A8C1QJL9_CYPCA</name>
<feature type="compositionally biased region" description="Basic and acidic residues" evidence="8">
    <location>
        <begin position="443"/>
        <end position="457"/>
    </location>
</feature>
<dbReference type="PANTHER" id="PTHR22917">
    <property type="entry name" value="HEMOPEXIN DOMAIN-CONTAINING PROTEIN"/>
    <property type="match status" value="1"/>
</dbReference>
<dbReference type="GO" id="GO:0030247">
    <property type="term" value="F:polysaccharide binding"/>
    <property type="evidence" value="ECO:0007669"/>
    <property type="project" value="InterPro"/>
</dbReference>
<organism evidence="11 12">
    <name type="scientific">Cyprinus carpio</name>
    <name type="common">Common carp</name>
    <dbReference type="NCBI Taxonomy" id="7962"/>
    <lineage>
        <taxon>Eukaryota</taxon>
        <taxon>Metazoa</taxon>
        <taxon>Chordata</taxon>
        <taxon>Craniata</taxon>
        <taxon>Vertebrata</taxon>
        <taxon>Euteleostomi</taxon>
        <taxon>Actinopterygii</taxon>
        <taxon>Neopterygii</taxon>
        <taxon>Teleostei</taxon>
        <taxon>Ostariophysi</taxon>
        <taxon>Cypriniformes</taxon>
        <taxon>Cyprinidae</taxon>
        <taxon>Cyprininae</taxon>
        <taxon>Cyprinus</taxon>
    </lineage>
</organism>
<evidence type="ECO:0000256" key="3">
    <source>
        <dbReference type="ARBA" id="ARBA00022729"/>
    </source>
</evidence>
<dbReference type="AlphaFoldDB" id="A0A8C1QJL9"/>
<dbReference type="SUPFAM" id="SSF90188">
    <property type="entry name" value="Somatomedin B domain"/>
    <property type="match status" value="2"/>
</dbReference>
<feature type="compositionally biased region" description="Polar residues" evidence="8">
    <location>
        <begin position="383"/>
        <end position="405"/>
    </location>
</feature>
<dbReference type="SMART" id="SM00201">
    <property type="entry name" value="SO"/>
    <property type="match status" value="2"/>
</dbReference>
<dbReference type="GO" id="GO:0005044">
    <property type="term" value="F:scavenger receptor activity"/>
    <property type="evidence" value="ECO:0007669"/>
    <property type="project" value="InterPro"/>
</dbReference>
<dbReference type="SMART" id="SM00120">
    <property type="entry name" value="HX"/>
    <property type="match status" value="2"/>
</dbReference>
<evidence type="ECO:0000256" key="7">
    <source>
        <dbReference type="PROSITE-ProRule" id="PRU01011"/>
    </source>
</evidence>
<dbReference type="PROSITE" id="PS00024">
    <property type="entry name" value="HEMOPEXIN"/>
    <property type="match status" value="1"/>
</dbReference>
<dbReference type="PROSITE" id="PS00524">
    <property type="entry name" value="SMB_1"/>
    <property type="match status" value="2"/>
</dbReference>
<feature type="compositionally biased region" description="Basic and acidic residues" evidence="8">
    <location>
        <begin position="467"/>
        <end position="484"/>
    </location>
</feature>
<dbReference type="Pfam" id="PF00045">
    <property type="entry name" value="Hemopexin"/>
    <property type="match status" value="2"/>
</dbReference>
<feature type="compositionally biased region" description="Polar residues" evidence="8">
    <location>
        <begin position="355"/>
        <end position="374"/>
    </location>
</feature>
<feature type="compositionally biased region" description="Basic and acidic residues" evidence="8">
    <location>
        <begin position="406"/>
        <end position="418"/>
    </location>
</feature>
<dbReference type="InterPro" id="IPR001212">
    <property type="entry name" value="Somatomedin_B_dom"/>
</dbReference>
<keyword evidence="2" id="KW-0964">Secreted</keyword>
<accession>A0A8C1QJL9</accession>
<dbReference type="Ensembl" id="ENSCCRT00010049666.1">
    <property type="protein sequence ID" value="ENSCCRP00010045328.1"/>
    <property type="gene ID" value="ENSCCRG00010019171.1"/>
</dbReference>
<evidence type="ECO:0000256" key="6">
    <source>
        <dbReference type="ARBA" id="ARBA00023180"/>
    </source>
</evidence>
<proteinExistence type="predicted"/>
<dbReference type="Pfam" id="PF01033">
    <property type="entry name" value="Somatomedin_B"/>
    <property type="match status" value="2"/>
</dbReference>
<dbReference type="Proteomes" id="UP000694427">
    <property type="component" value="Unplaced"/>
</dbReference>
<feature type="compositionally biased region" description="Low complexity" evidence="8">
    <location>
        <begin position="163"/>
        <end position="327"/>
    </location>
</feature>
<feature type="signal peptide" evidence="9">
    <location>
        <begin position="1"/>
        <end position="19"/>
    </location>
</feature>
<feature type="compositionally biased region" description="Polar residues" evidence="8">
    <location>
        <begin position="147"/>
        <end position="162"/>
    </location>
</feature>
<dbReference type="InterPro" id="IPR036024">
    <property type="entry name" value="Somatomedin_B-like_dom_sf"/>
</dbReference>